<dbReference type="GO" id="GO:0047172">
    <property type="term" value="F:shikimate O-hydroxycinnamoyltransferase activity"/>
    <property type="evidence" value="ECO:0007669"/>
    <property type="project" value="UniProtKB-EC"/>
</dbReference>
<proteinExistence type="predicted"/>
<dbReference type="STRING" id="429701.A0A2G9I561"/>
<name>A0A2G9I561_9LAMI</name>
<evidence type="ECO:0000313" key="2">
    <source>
        <dbReference type="EMBL" id="PIN24891.1"/>
    </source>
</evidence>
<dbReference type="EC" id="2.3.1.133" evidence="2"/>
<dbReference type="EMBL" id="NKXS01000343">
    <property type="protein sequence ID" value="PIN24891.1"/>
    <property type="molecule type" value="Genomic_DNA"/>
</dbReference>
<protein>
    <submittedName>
        <fullName evidence="2">Shikimate O-hydroxycinnamoyltransferase</fullName>
        <ecNumber evidence="2">2.3.1.133</ecNumber>
    </submittedName>
</protein>
<dbReference type="PANTHER" id="PTHR31896:SF64">
    <property type="entry name" value="TRICHOTHECENE 3-O-ACETYLTRANSFERASE"/>
    <property type="match status" value="1"/>
</dbReference>
<dbReference type="PANTHER" id="PTHR31896">
    <property type="entry name" value="FAMILY REGULATORY PROTEIN, PUTATIVE (AFU_ORTHOLOGUE AFUA_3G14730)-RELATED"/>
    <property type="match status" value="1"/>
</dbReference>
<dbReference type="InterPro" id="IPR023213">
    <property type="entry name" value="CAT-like_dom_sf"/>
</dbReference>
<dbReference type="Proteomes" id="UP000231279">
    <property type="component" value="Unassembled WGS sequence"/>
</dbReference>
<reference evidence="3" key="1">
    <citation type="journal article" date="2018" name="Gigascience">
        <title>Genome assembly of the Pink Ipe (Handroanthus impetiginosus, Bignoniaceae), a highly valued, ecologically keystone Neotropical timber forest tree.</title>
        <authorList>
            <person name="Silva-Junior O.B."/>
            <person name="Grattapaglia D."/>
            <person name="Novaes E."/>
            <person name="Collevatti R.G."/>
        </authorList>
    </citation>
    <scope>NUCLEOTIDE SEQUENCE [LARGE SCALE GENOMIC DNA]</scope>
    <source>
        <strain evidence="3">cv. UFG-1</strain>
    </source>
</reference>
<organism evidence="2 3">
    <name type="scientific">Handroanthus impetiginosus</name>
    <dbReference type="NCBI Taxonomy" id="429701"/>
    <lineage>
        <taxon>Eukaryota</taxon>
        <taxon>Viridiplantae</taxon>
        <taxon>Streptophyta</taxon>
        <taxon>Embryophyta</taxon>
        <taxon>Tracheophyta</taxon>
        <taxon>Spermatophyta</taxon>
        <taxon>Magnoliopsida</taxon>
        <taxon>eudicotyledons</taxon>
        <taxon>Gunneridae</taxon>
        <taxon>Pentapetalae</taxon>
        <taxon>asterids</taxon>
        <taxon>lamiids</taxon>
        <taxon>Lamiales</taxon>
        <taxon>Bignoniaceae</taxon>
        <taxon>Crescentiina</taxon>
        <taxon>Tabebuia alliance</taxon>
        <taxon>Handroanthus</taxon>
    </lineage>
</organism>
<dbReference type="AlphaFoldDB" id="A0A2G9I561"/>
<dbReference type="InterPro" id="IPR051283">
    <property type="entry name" value="Sec_Metabolite_Acyltrans"/>
</dbReference>
<comment type="caution">
    <text evidence="2">The sequence shown here is derived from an EMBL/GenBank/DDBJ whole genome shotgun (WGS) entry which is preliminary data.</text>
</comment>
<keyword evidence="3" id="KW-1185">Reference proteome</keyword>
<gene>
    <name evidence="2" type="ORF">CDL12_02356</name>
</gene>
<dbReference type="Pfam" id="PF02458">
    <property type="entry name" value="Transferase"/>
    <property type="match status" value="1"/>
</dbReference>
<keyword evidence="2" id="KW-0012">Acyltransferase</keyword>
<evidence type="ECO:0000313" key="3">
    <source>
        <dbReference type="Proteomes" id="UP000231279"/>
    </source>
</evidence>
<sequence>MVSQFLPIVSKSTVFPGQKSAIAELKLSVSDLPMLSCHYIQKGGLFTKPPFPILELISLLKQSLSQTLTHFPPLAGRLTTDADGYVYLTCNDAGADFIHANGSHIQVRDLMGSDNGDVPELFKGCFAFDRTVSYEGHFRAILAVQVTELADGVFIGCTVNHAITDGTSFWNFFNSFAELSRGVKRISRTPDFSRDSVLISPVVLKLPAGGPKVTFSGDAPVRERIFRFTRESILKLKAKVNKNNDDGEVDVVAELMGKQSNDTLKFPDGKLTPLSWLRNAVSRETSHTNPTVEISSFQSLCALLWRGITRARKLPASKKTTFRTAVNCRHRLEPKLEPLYFGNAIQSVPTYALAGDVLSKDLRWCAEQLNKNVVAHTNATVRKYVENWEQDPKCFPLGNFDGAMITMGSSPRFPMYDNDFGWGRPIAVRSGRANKFDGKISAFPAREGGGNVDLEVILAPETMAGLESDPEFMQYVSAL</sequence>
<dbReference type="OrthoDB" id="1862401at2759"/>
<dbReference type="Gene3D" id="3.30.559.10">
    <property type="entry name" value="Chloramphenicol acetyltransferase-like domain"/>
    <property type="match status" value="2"/>
</dbReference>
<evidence type="ECO:0000256" key="1">
    <source>
        <dbReference type="ARBA" id="ARBA00022679"/>
    </source>
</evidence>
<keyword evidence="1 2" id="KW-0808">Transferase</keyword>
<accession>A0A2G9I561</accession>